<evidence type="ECO:0000313" key="3">
    <source>
        <dbReference type="Proteomes" id="UP001163046"/>
    </source>
</evidence>
<sequence length="362" mass="41101">MGKILTRTERAETECPGVIMAAPVANMALPQSTWINGNGYKHDMALDAQKSSTQCDDQQANDCTLDATKANTIKEIVNIKDSASAEHGRKWTGDEESLSLESFSDSQNFDNPWNHSISCDDDYQPYEIDQPEEIPYWLNYDCMDSRNTDATEANNDTYYISSLQPKSGISDQDTTFKPLYAQGKDKNKISSKTEEKIQSLKALLAEQEKAISRLKNESKERLFESKEFVTSLKEDQGCSFGKLLSQNGRDISVKNHKLITKNDLEHKASATCTSRKRTGTEHTVLSNTKRCRYNFRKDAPQDIKSYLDRKTDETLTLFKDKYTFVNVTADIRKDVFSQDEFLSFLGLVRATRVVSRCCQEMV</sequence>
<name>A0A9W9ZF63_9CNID</name>
<keyword evidence="3" id="KW-1185">Reference proteome</keyword>
<evidence type="ECO:0000313" key="2">
    <source>
        <dbReference type="EMBL" id="KAJ7379493.1"/>
    </source>
</evidence>
<reference evidence="2" key="1">
    <citation type="submission" date="2023-01" db="EMBL/GenBank/DDBJ databases">
        <title>Genome assembly of the deep-sea coral Lophelia pertusa.</title>
        <authorList>
            <person name="Herrera S."/>
            <person name="Cordes E."/>
        </authorList>
    </citation>
    <scope>NUCLEOTIDE SEQUENCE</scope>
    <source>
        <strain evidence="2">USNM1676648</strain>
        <tissue evidence="2">Polyp</tissue>
    </source>
</reference>
<dbReference type="AlphaFoldDB" id="A0A9W9ZF63"/>
<dbReference type="Proteomes" id="UP001163046">
    <property type="component" value="Unassembled WGS sequence"/>
</dbReference>
<comment type="caution">
    <text evidence="2">The sequence shown here is derived from an EMBL/GenBank/DDBJ whole genome shotgun (WGS) entry which is preliminary data.</text>
</comment>
<proteinExistence type="predicted"/>
<accession>A0A9W9ZF63</accession>
<organism evidence="2 3">
    <name type="scientific">Desmophyllum pertusum</name>
    <dbReference type="NCBI Taxonomy" id="174260"/>
    <lineage>
        <taxon>Eukaryota</taxon>
        <taxon>Metazoa</taxon>
        <taxon>Cnidaria</taxon>
        <taxon>Anthozoa</taxon>
        <taxon>Hexacorallia</taxon>
        <taxon>Scleractinia</taxon>
        <taxon>Caryophylliina</taxon>
        <taxon>Caryophylliidae</taxon>
        <taxon>Desmophyllum</taxon>
    </lineage>
</organism>
<protein>
    <submittedName>
        <fullName evidence="2">Uncharacterized protein</fullName>
    </submittedName>
</protein>
<dbReference type="OrthoDB" id="5965896at2759"/>
<dbReference type="EMBL" id="MU826357">
    <property type="protein sequence ID" value="KAJ7379493.1"/>
    <property type="molecule type" value="Genomic_DNA"/>
</dbReference>
<gene>
    <name evidence="2" type="ORF">OS493_015277</name>
</gene>
<feature type="coiled-coil region" evidence="1">
    <location>
        <begin position="190"/>
        <end position="220"/>
    </location>
</feature>
<evidence type="ECO:0000256" key="1">
    <source>
        <dbReference type="SAM" id="Coils"/>
    </source>
</evidence>
<keyword evidence="1" id="KW-0175">Coiled coil</keyword>